<evidence type="ECO:0000256" key="1">
    <source>
        <dbReference type="SAM" id="MobiDB-lite"/>
    </source>
</evidence>
<dbReference type="AlphaFoldDB" id="A0A2A2KEH5"/>
<organism evidence="3 4">
    <name type="scientific">Diploscapter pachys</name>
    <dbReference type="NCBI Taxonomy" id="2018661"/>
    <lineage>
        <taxon>Eukaryota</taxon>
        <taxon>Metazoa</taxon>
        <taxon>Ecdysozoa</taxon>
        <taxon>Nematoda</taxon>
        <taxon>Chromadorea</taxon>
        <taxon>Rhabditida</taxon>
        <taxon>Rhabditina</taxon>
        <taxon>Rhabditomorpha</taxon>
        <taxon>Rhabditoidea</taxon>
        <taxon>Rhabditidae</taxon>
        <taxon>Diploscapter</taxon>
    </lineage>
</organism>
<feature type="region of interest" description="Disordered" evidence="1">
    <location>
        <begin position="27"/>
        <end position="63"/>
    </location>
</feature>
<comment type="caution">
    <text evidence="3">The sequence shown here is derived from an EMBL/GenBank/DDBJ whole genome shotgun (WGS) entry which is preliminary data.</text>
</comment>
<feature type="chain" id="PRO_5013059157" evidence="2">
    <location>
        <begin position="21"/>
        <end position="152"/>
    </location>
</feature>
<feature type="compositionally biased region" description="Basic and acidic residues" evidence="1">
    <location>
        <begin position="27"/>
        <end position="55"/>
    </location>
</feature>
<dbReference type="EMBL" id="LIAE01008837">
    <property type="protein sequence ID" value="PAV72239.1"/>
    <property type="molecule type" value="Genomic_DNA"/>
</dbReference>
<feature type="compositionally biased region" description="Polar residues" evidence="1">
    <location>
        <begin position="142"/>
        <end position="152"/>
    </location>
</feature>
<feature type="region of interest" description="Disordered" evidence="1">
    <location>
        <begin position="127"/>
        <end position="152"/>
    </location>
</feature>
<gene>
    <name evidence="3" type="ORF">WR25_00059</name>
</gene>
<name>A0A2A2KEH5_9BILA</name>
<evidence type="ECO:0000256" key="2">
    <source>
        <dbReference type="SAM" id="SignalP"/>
    </source>
</evidence>
<evidence type="ECO:0000313" key="4">
    <source>
        <dbReference type="Proteomes" id="UP000218231"/>
    </source>
</evidence>
<keyword evidence="2" id="KW-0732">Signal</keyword>
<protein>
    <submittedName>
        <fullName evidence="3">Uncharacterized protein</fullName>
    </submittedName>
</protein>
<dbReference type="Proteomes" id="UP000218231">
    <property type="component" value="Unassembled WGS sequence"/>
</dbReference>
<accession>A0A2A2KEH5</accession>
<feature type="signal peptide" evidence="2">
    <location>
        <begin position="1"/>
        <end position="20"/>
    </location>
</feature>
<feature type="compositionally biased region" description="Low complexity" evidence="1">
    <location>
        <begin position="127"/>
        <end position="141"/>
    </location>
</feature>
<reference evidence="3 4" key="1">
    <citation type="journal article" date="2017" name="Curr. Biol.">
        <title>Genome architecture and evolution of a unichromosomal asexual nematode.</title>
        <authorList>
            <person name="Fradin H."/>
            <person name="Zegar C."/>
            <person name="Gutwein M."/>
            <person name="Lucas J."/>
            <person name="Kovtun M."/>
            <person name="Corcoran D."/>
            <person name="Baugh L.R."/>
            <person name="Kiontke K."/>
            <person name="Gunsalus K."/>
            <person name="Fitch D.H."/>
            <person name="Piano F."/>
        </authorList>
    </citation>
    <scope>NUCLEOTIDE SEQUENCE [LARGE SCALE GENOMIC DNA]</scope>
    <source>
        <strain evidence="3">PF1309</strain>
    </source>
</reference>
<proteinExistence type="predicted"/>
<keyword evidence="4" id="KW-1185">Reference proteome</keyword>
<evidence type="ECO:0000313" key="3">
    <source>
        <dbReference type="EMBL" id="PAV72239.1"/>
    </source>
</evidence>
<sequence length="152" mass="17563">MRFSLILLLAFVLCIVFIEGKKVEGSNAKGKKDVKAHGKHDKGNGKGHTVADAKKDKKKTKQHPLSRFTLYRIMLKPFTRMNMPINMQRSMTNIMVMHMPMPMHMHMDMQMQFMMYVNQLREELNAAEEALAAEDQSQQQQKTKPPTRSSEL</sequence>